<proteinExistence type="predicted"/>
<reference evidence="2" key="1">
    <citation type="journal article" date="2019" name="Int. J. Syst. Evol. Microbiol.">
        <title>The Global Catalogue of Microorganisms (GCM) 10K type strain sequencing project: providing services to taxonomists for standard genome sequencing and annotation.</title>
        <authorList>
            <consortium name="The Broad Institute Genomics Platform"/>
            <consortium name="The Broad Institute Genome Sequencing Center for Infectious Disease"/>
            <person name="Wu L."/>
            <person name="Ma J."/>
        </authorList>
    </citation>
    <scope>NUCLEOTIDE SEQUENCE [LARGE SCALE GENOMIC DNA]</scope>
    <source>
        <strain evidence="2">JCM 17494</strain>
    </source>
</reference>
<dbReference type="RefSeq" id="WP_346137192.1">
    <property type="nucleotide sequence ID" value="NZ_BAABBE010000070.1"/>
</dbReference>
<sequence>MTSRAPDILMAPAGTSRSPTRYSAGFRLARVVLQIATGHAIELVDLTGQIAAAVADSGLDSG</sequence>
<name>A0ABP7CDU7_9PSEU</name>
<evidence type="ECO:0000313" key="2">
    <source>
        <dbReference type="Proteomes" id="UP001500711"/>
    </source>
</evidence>
<protein>
    <submittedName>
        <fullName evidence="1">Uncharacterized protein</fullName>
    </submittedName>
</protein>
<dbReference type="EMBL" id="BAABBE010000070">
    <property type="protein sequence ID" value="GAA3688475.1"/>
    <property type="molecule type" value="Genomic_DNA"/>
</dbReference>
<keyword evidence="2" id="KW-1185">Reference proteome</keyword>
<accession>A0ABP7CDU7</accession>
<comment type="caution">
    <text evidence="1">The sequence shown here is derived from an EMBL/GenBank/DDBJ whole genome shotgun (WGS) entry which is preliminary data.</text>
</comment>
<evidence type="ECO:0000313" key="1">
    <source>
        <dbReference type="EMBL" id="GAA3688475.1"/>
    </source>
</evidence>
<gene>
    <name evidence="1" type="ORF">GCM10022267_89030</name>
</gene>
<dbReference type="Proteomes" id="UP001500711">
    <property type="component" value="Unassembled WGS sequence"/>
</dbReference>
<organism evidence="1 2">
    <name type="scientific">Lentzea roselyniae</name>
    <dbReference type="NCBI Taxonomy" id="531940"/>
    <lineage>
        <taxon>Bacteria</taxon>
        <taxon>Bacillati</taxon>
        <taxon>Actinomycetota</taxon>
        <taxon>Actinomycetes</taxon>
        <taxon>Pseudonocardiales</taxon>
        <taxon>Pseudonocardiaceae</taxon>
        <taxon>Lentzea</taxon>
    </lineage>
</organism>